<dbReference type="EMBL" id="JBIAXI010000003">
    <property type="protein sequence ID" value="MFF4772389.1"/>
    <property type="molecule type" value="Genomic_DNA"/>
</dbReference>
<evidence type="ECO:0000313" key="3">
    <source>
        <dbReference type="Proteomes" id="UP001602119"/>
    </source>
</evidence>
<keyword evidence="3" id="KW-1185">Reference proteome</keyword>
<name>A0ABW6V3A1_MICFU</name>
<sequence>MNVKKLLTYAAIAFVAFYLFTQPRGAAAAVRGVFDSIGTGAERLSAFFTSLFSG</sequence>
<dbReference type="Proteomes" id="UP001602119">
    <property type="component" value="Unassembled WGS sequence"/>
</dbReference>
<accession>A0ABW6V3A1</accession>
<protein>
    <submittedName>
        <fullName evidence="2">Uncharacterized protein</fullName>
    </submittedName>
</protein>
<keyword evidence="1" id="KW-0732">Signal</keyword>
<evidence type="ECO:0000256" key="1">
    <source>
        <dbReference type="SAM" id="SignalP"/>
    </source>
</evidence>
<comment type="caution">
    <text evidence="2">The sequence shown here is derived from an EMBL/GenBank/DDBJ whole genome shotgun (WGS) entry which is preliminary data.</text>
</comment>
<feature type="chain" id="PRO_5045498635" evidence="1">
    <location>
        <begin position="29"/>
        <end position="54"/>
    </location>
</feature>
<feature type="signal peptide" evidence="1">
    <location>
        <begin position="1"/>
        <end position="28"/>
    </location>
</feature>
<gene>
    <name evidence="2" type="ORF">ACFY05_05975</name>
</gene>
<organism evidence="2 3">
    <name type="scientific">Microtetraspora fusca</name>
    <dbReference type="NCBI Taxonomy" id="1997"/>
    <lineage>
        <taxon>Bacteria</taxon>
        <taxon>Bacillati</taxon>
        <taxon>Actinomycetota</taxon>
        <taxon>Actinomycetes</taxon>
        <taxon>Streptosporangiales</taxon>
        <taxon>Streptosporangiaceae</taxon>
        <taxon>Microtetraspora</taxon>
    </lineage>
</organism>
<evidence type="ECO:0000313" key="2">
    <source>
        <dbReference type="EMBL" id="MFF4772389.1"/>
    </source>
</evidence>
<reference evidence="2 3" key="1">
    <citation type="submission" date="2024-10" db="EMBL/GenBank/DDBJ databases">
        <title>The Natural Products Discovery Center: Release of the First 8490 Sequenced Strains for Exploring Actinobacteria Biosynthetic Diversity.</title>
        <authorList>
            <person name="Kalkreuter E."/>
            <person name="Kautsar S.A."/>
            <person name="Yang D."/>
            <person name="Bader C.D."/>
            <person name="Teijaro C.N."/>
            <person name="Fluegel L."/>
            <person name="Davis C.M."/>
            <person name="Simpson J.R."/>
            <person name="Lauterbach L."/>
            <person name="Steele A.D."/>
            <person name="Gui C."/>
            <person name="Meng S."/>
            <person name="Li G."/>
            <person name="Viehrig K."/>
            <person name="Ye F."/>
            <person name="Su P."/>
            <person name="Kiefer A.F."/>
            <person name="Nichols A."/>
            <person name="Cepeda A.J."/>
            <person name="Yan W."/>
            <person name="Fan B."/>
            <person name="Jiang Y."/>
            <person name="Adhikari A."/>
            <person name="Zheng C.-J."/>
            <person name="Schuster L."/>
            <person name="Cowan T.M."/>
            <person name="Smanski M.J."/>
            <person name="Chevrette M.G."/>
            <person name="De Carvalho L.P.S."/>
            <person name="Shen B."/>
        </authorList>
    </citation>
    <scope>NUCLEOTIDE SEQUENCE [LARGE SCALE GENOMIC DNA]</scope>
    <source>
        <strain evidence="2 3">NPDC001281</strain>
    </source>
</reference>
<proteinExistence type="predicted"/>
<dbReference type="RefSeq" id="WP_169808861.1">
    <property type="nucleotide sequence ID" value="NZ_BBYK01000040.1"/>
</dbReference>